<reference evidence="7 8" key="1">
    <citation type="submission" date="2022-11" db="EMBL/GenBank/DDBJ databases">
        <title>The characterization of three novel Bacteroidetes species and genomic analysis of their roles in tidal elemental geochemical cycles.</title>
        <authorList>
            <person name="Ma K.-J."/>
        </authorList>
    </citation>
    <scope>NUCLEOTIDE SEQUENCE [LARGE SCALE GENOMIC DNA]</scope>
    <source>
        <strain evidence="7 8">M82</strain>
    </source>
</reference>
<comment type="caution">
    <text evidence="7">The sequence shown here is derived from an EMBL/GenBank/DDBJ whole genome shotgun (WGS) entry which is preliminary data.</text>
</comment>
<dbReference type="Proteomes" id="UP001207228">
    <property type="component" value="Unassembled WGS sequence"/>
</dbReference>
<dbReference type="EMBL" id="JAPFQO010000008">
    <property type="protein sequence ID" value="MCX2740978.1"/>
    <property type="molecule type" value="Genomic_DNA"/>
</dbReference>
<keyword evidence="2 5" id="KW-0812">Transmembrane</keyword>
<feature type="transmembrane region" description="Helical" evidence="5">
    <location>
        <begin position="388"/>
        <end position="405"/>
    </location>
</feature>
<gene>
    <name evidence="7" type="ORF">OO017_13555</name>
</gene>
<dbReference type="Pfam" id="PF04932">
    <property type="entry name" value="Wzy_C"/>
    <property type="match status" value="1"/>
</dbReference>
<dbReference type="RefSeq" id="WP_266053050.1">
    <property type="nucleotide sequence ID" value="NZ_JAPFQO010000008.1"/>
</dbReference>
<feature type="transmembrane region" description="Helical" evidence="5">
    <location>
        <begin position="86"/>
        <end position="105"/>
    </location>
</feature>
<keyword evidence="3 5" id="KW-1133">Transmembrane helix</keyword>
<accession>A0ABT3RGL1</accession>
<feature type="transmembrane region" description="Helical" evidence="5">
    <location>
        <begin position="111"/>
        <end position="130"/>
    </location>
</feature>
<evidence type="ECO:0000256" key="3">
    <source>
        <dbReference type="ARBA" id="ARBA00022989"/>
    </source>
</evidence>
<keyword evidence="4 5" id="KW-0472">Membrane</keyword>
<dbReference type="GO" id="GO:0016874">
    <property type="term" value="F:ligase activity"/>
    <property type="evidence" value="ECO:0007669"/>
    <property type="project" value="UniProtKB-KW"/>
</dbReference>
<dbReference type="InterPro" id="IPR007016">
    <property type="entry name" value="O-antigen_ligase-rel_domated"/>
</dbReference>
<evidence type="ECO:0000313" key="7">
    <source>
        <dbReference type="EMBL" id="MCX2740978.1"/>
    </source>
</evidence>
<feature type="transmembrane region" description="Helical" evidence="5">
    <location>
        <begin position="222"/>
        <end position="253"/>
    </location>
</feature>
<dbReference type="PANTHER" id="PTHR37422:SF13">
    <property type="entry name" value="LIPOPOLYSACCHARIDE BIOSYNTHESIS PROTEIN PA4999-RELATED"/>
    <property type="match status" value="1"/>
</dbReference>
<sequence length="439" mass="49877">MFKGMGGLSLFHLITLTVFGAFVTLMLFTTEDKNRLYIKFILLSYPFLQLYLIPGRFGLYNFDLLTYLYFIGLYRSKDTSLSSGNVLRLLFFLLFTAATVGCLTAESLDWWTLPAFIQLFSIFIFSKILIEECLADPTYFYKVIKYLKVTLIVSFVFLLCQFIFGVQFSLALVVNPNVLGEGITRYPSFFQDPQRYAQFIAAVSFVLLIKNAKEPKLPPINFVLFGISIVALLLTGGRAALGGWILGLLLVIAFSNSTYRISAFTIATVFAFIGYSFKESLPIFKRTSLTDSYEFRYNVWQQAYEIFINHPIFGIGLGNYRNYISVYYPEQVWLVEGELVYYDHPESGYLKILTEVGLLGFSSVALIIIISISRAFRVYLSTKHTSTLFLVASIVTWLVGFYTVYSLGDIRIQVLIATIICLMLTSYKTQQPTNAKATT</sequence>
<dbReference type="PANTHER" id="PTHR37422">
    <property type="entry name" value="TEICHURONIC ACID BIOSYNTHESIS PROTEIN TUAE"/>
    <property type="match status" value="1"/>
</dbReference>
<feature type="transmembrane region" description="Helical" evidence="5">
    <location>
        <begin position="6"/>
        <end position="29"/>
    </location>
</feature>
<evidence type="ECO:0000256" key="2">
    <source>
        <dbReference type="ARBA" id="ARBA00022692"/>
    </source>
</evidence>
<protein>
    <submittedName>
        <fullName evidence="7">O-antigen ligase family protein</fullName>
    </submittedName>
</protein>
<proteinExistence type="predicted"/>
<feature type="transmembrane region" description="Helical" evidence="5">
    <location>
        <begin position="151"/>
        <end position="174"/>
    </location>
</feature>
<feature type="transmembrane region" description="Helical" evidence="5">
    <location>
        <begin position="58"/>
        <end position="74"/>
    </location>
</feature>
<comment type="subcellular location">
    <subcellularLocation>
        <location evidence="1">Membrane</location>
        <topology evidence="1">Multi-pass membrane protein</topology>
    </subcellularLocation>
</comment>
<feature type="transmembrane region" description="Helical" evidence="5">
    <location>
        <begin position="356"/>
        <end position="376"/>
    </location>
</feature>
<dbReference type="InterPro" id="IPR051533">
    <property type="entry name" value="WaaL-like"/>
</dbReference>
<evidence type="ECO:0000256" key="5">
    <source>
        <dbReference type="SAM" id="Phobius"/>
    </source>
</evidence>
<evidence type="ECO:0000256" key="1">
    <source>
        <dbReference type="ARBA" id="ARBA00004141"/>
    </source>
</evidence>
<name>A0ABT3RGL1_9BACT</name>
<feature type="transmembrane region" description="Helical" evidence="5">
    <location>
        <begin position="412"/>
        <end position="429"/>
    </location>
</feature>
<evidence type="ECO:0000256" key="4">
    <source>
        <dbReference type="ARBA" id="ARBA00023136"/>
    </source>
</evidence>
<keyword evidence="7" id="KW-0436">Ligase</keyword>
<evidence type="ECO:0000313" key="8">
    <source>
        <dbReference type="Proteomes" id="UP001207228"/>
    </source>
</evidence>
<feature type="transmembrane region" description="Helical" evidence="5">
    <location>
        <begin position="259"/>
        <end position="277"/>
    </location>
</feature>
<keyword evidence="8" id="KW-1185">Reference proteome</keyword>
<feature type="domain" description="O-antigen ligase-related" evidence="6">
    <location>
        <begin position="224"/>
        <end position="362"/>
    </location>
</feature>
<evidence type="ECO:0000259" key="6">
    <source>
        <dbReference type="Pfam" id="PF04932"/>
    </source>
</evidence>
<organism evidence="7 8">
    <name type="scientific">Pontibacter anaerobius</name>
    <dbReference type="NCBI Taxonomy" id="2993940"/>
    <lineage>
        <taxon>Bacteria</taxon>
        <taxon>Pseudomonadati</taxon>
        <taxon>Bacteroidota</taxon>
        <taxon>Cytophagia</taxon>
        <taxon>Cytophagales</taxon>
        <taxon>Hymenobacteraceae</taxon>
        <taxon>Pontibacter</taxon>
    </lineage>
</organism>